<comment type="caution">
    <text evidence="2">The sequence shown here is derived from an EMBL/GenBank/DDBJ whole genome shotgun (WGS) entry which is preliminary data.</text>
</comment>
<feature type="domain" description="AAA+ ATPase" evidence="1">
    <location>
        <begin position="16"/>
        <end position="140"/>
    </location>
</feature>
<dbReference type="PATRIC" id="fig|1618366.3.peg.676"/>
<protein>
    <recommendedName>
        <fullName evidence="1">AAA+ ATPase domain-containing protein</fullName>
    </recommendedName>
</protein>
<dbReference type="InterPro" id="IPR025420">
    <property type="entry name" value="DUF4143"/>
</dbReference>
<organism evidence="2 3">
    <name type="scientific">Candidatus Amesbacteria bacterium GW2011_GWC2_45_19</name>
    <dbReference type="NCBI Taxonomy" id="1618366"/>
    <lineage>
        <taxon>Bacteria</taxon>
        <taxon>Candidatus Amesiibacteriota</taxon>
    </lineage>
</organism>
<name>A0A0G1M3M6_9BACT</name>
<dbReference type="SMART" id="SM00382">
    <property type="entry name" value="AAA"/>
    <property type="match status" value="1"/>
</dbReference>
<dbReference type="InterPro" id="IPR041682">
    <property type="entry name" value="AAA_14"/>
</dbReference>
<accession>A0A0G1M3M6</accession>
<dbReference type="AlphaFoldDB" id="A0A0G1M3M6"/>
<dbReference type="PANTHER" id="PTHR43566">
    <property type="entry name" value="CONSERVED PROTEIN"/>
    <property type="match status" value="1"/>
</dbReference>
<proteinExistence type="predicted"/>
<gene>
    <name evidence="2" type="ORF">UX05_C0009G0013</name>
</gene>
<dbReference type="PANTHER" id="PTHR43566:SF1">
    <property type="entry name" value="AAA+ ATPASE DOMAIN-CONTAINING PROTEIN"/>
    <property type="match status" value="1"/>
</dbReference>
<evidence type="ECO:0000313" key="2">
    <source>
        <dbReference type="EMBL" id="KKU02677.1"/>
    </source>
</evidence>
<dbReference type="Proteomes" id="UP000034264">
    <property type="component" value="Unassembled WGS sequence"/>
</dbReference>
<dbReference type="Pfam" id="PF13635">
    <property type="entry name" value="DUF4143"/>
    <property type="match status" value="1"/>
</dbReference>
<dbReference type="InterPro" id="IPR027417">
    <property type="entry name" value="P-loop_NTPase"/>
</dbReference>
<dbReference type="SUPFAM" id="SSF52540">
    <property type="entry name" value="P-loop containing nucleoside triphosphate hydrolases"/>
    <property type="match status" value="1"/>
</dbReference>
<sequence length="421" mass="49031">MIRRYLYPGLKKHLSAKEITFLVGPRQAGKTTLLRQLQTELENSGQATLFLNLDLEADLDQLSSQLELLQIIRLRLGPAGGYVFIDEIQRKENAGIFLKGIYDQNLPYKFIVSGSGSFELKEKIHESLMGRKRVFTLYPLSFPEFVDFQTEYHYSDRLPDYFSLQTDRLRQYLIEYLTFGGYPRVVLSPTTEAKQSALAEILQSYLEKDIRYLLNIDKNRTFSDLLRLLAVQTGSPVNFSELSATLTASQLTVKKYLWYLEKTFIVQEVTPYFRNRRSEITKSPLYYFVDLGLRNYLFGLFPASITPFTAGHLFENFVLNHLQLQLPYYPFGFHFWRTTDGAEVDFVLERGPIPLPIEVKYQDLKKPVVPRSLKSFIRKYRPPMAYIVNLSLDLEIQIDTTKVVFLPYFHLDRLSDVRIDP</sequence>
<dbReference type="Pfam" id="PF13173">
    <property type="entry name" value="AAA_14"/>
    <property type="match status" value="1"/>
</dbReference>
<dbReference type="Gene3D" id="3.40.50.300">
    <property type="entry name" value="P-loop containing nucleotide triphosphate hydrolases"/>
    <property type="match status" value="1"/>
</dbReference>
<evidence type="ECO:0000313" key="3">
    <source>
        <dbReference type="Proteomes" id="UP000034264"/>
    </source>
</evidence>
<evidence type="ECO:0000259" key="1">
    <source>
        <dbReference type="SMART" id="SM00382"/>
    </source>
</evidence>
<dbReference type="InterPro" id="IPR003593">
    <property type="entry name" value="AAA+_ATPase"/>
</dbReference>
<dbReference type="EMBL" id="LCKS01000009">
    <property type="protein sequence ID" value="KKU02677.1"/>
    <property type="molecule type" value="Genomic_DNA"/>
</dbReference>
<reference evidence="2 3" key="1">
    <citation type="journal article" date="2015" name="Nature">
        <title>rRNA introns, odd ribosomes, and small enigmatic genomes across a large radiation of phyla.</title>
        <authorList>
            <person name="Brown C.T."/>
            <person name="Hug L.A."/>
            <person name="Thomas B.C."/>
            <person name="Sharon I."/>
            <person name="Castelle C.J."/>
            <person name="Singh A."/>
            <person name="Wilkins M.J."/>
            <person name="Williams K.H."/>
            <person name="Banfield J.F."/>
        </authorList>
    </citation>
    <scope>NUCLEOTIDE SEQUENCE [LARGE SCALE GENOMIC DNA]</scope>
</reference>